<dbReference type="RefSeq" id="WP_198493807.1">
    <property type="nucleotide sequence ID" value="NZ_CP066023.1"/>
</dbReference>
<dbReference type="InterPro" id="IPR001264">
    <property type="entry name" value="Glyco_trans_51"/>
</dbReference>
<dbReference type="PANTHER" id="PTHR32282">
    <property type="entry name" value="BINDING PROTEIN TRANSPEPTIDASE, PUTATIVE-RELATED"/>
    <property type="match status" value="1"/>
</dbReference>
<keyword evidence="1" id="KW-0121">Carboxypeptidase</keyword>
<evidence type="ECO:0000256" key="6">
    <source>
        <dbReference type="ARBA" id="ARBA00023268"/>
    </source>
</evidence>
<dbReference type="Pfam" id="PF03793">
    <property type="entry name" value="PASTA"/>
    <property type="match status" value="1"/>
</dbReference>
<dbReference type="InterPro" id="IPR023346">
    <property type="entry name" value="Lysozyme-like_dom_sf"/>
</dbReference>
<comment type="catalytic activity">
    <reaction evidence="8">
        <text>[GlcNAc-(1-&gt;4)-Mur2Ac(oyl-L-Ala-gamma-D-Glu-L-Lys-D-Ala-D-Ala)](n)-di-trans,octa-cis-undecaprenyl diphosphate + beta-D-GlcNAc-(1-&gt;4)-Mur2Ac(oyl-L-Ala-gamma-D-Glu-L-Lys-D-Ala-D-Ala)-di-trans,octa-cis-undecaprenyl diphosphate = [GlcNAc-(1-&gt;4)-Mur2Ac(oyl-L-Ala-gamma-D-Glu-L-Lys-D-Ala-D-Ala)](n+1)-di-trans,octa-cis-undecaprenyl diphosphate + di-trans,octa-cis-undecaprenyl diphosphate + H(+)</text>
        <dbReference type="Rhea" id="RHEA:23708"/>
        <dbReference type="Rhea" id="RHEA-COMP:9602"/>
        <dbReference type="Rhea" id="RHEA-COMP:9603"/>
        <dbReference type="ChEBI" id="CHEBI:15378"/>
        <dbReference type="ChEBI" id="CHEBI:58405"/>
        <dbReference type="ChEBI" id="CHEBI:60033"/>
        <dbReference type="ChEBI" id="CHEBI:78435"/>
        <dbReference type="EC" id="2.4.99.28"/>
    </reaction>
</comment>
<feature type="domain" description="PASTA" evidence="10">
    <location>
        <begin position="690"/>
        <end position="754"/>
    </location>
</feature>
<sequence>MIAVNKGSTLFKLSVATVLAALIMASALFPLVGGSAYLVARTADEFASASRSVISKDAPGVTTITDRNDQPIAWLYDQRRFNVPSERISPAMKDALVSVEDRRFYEHSGVDWKGTARAAVKNFMSQSVQEGASTIEQQLIKNHTLLVDAQSESERRAATATDYGRKIREIRIALDLEDELTKDEILTKYLNLVPFGNGAFGGEAAAQTYFGIPASDLNVPQAALLAGMVQQSSGLDPYTNPEGAHARRNDVLAAMESTGAIGPQEAQDAKAADLGILPEPQRLPQGCIAAGDRGFFCDYVVSYLENHGIDAEKLKRGSFHVKTTLDPRVQDSVQESLRQQASPTADGAAEVMSLLEPGDDSRKLLAMASSRVYGLDAEQMQTVQPQPFTPVGNGAGSIFKIFAATSAVEKGLGIDTHFPVPRRYEASGLGTGGAEGCPPGLYCVENVGSFPPSMSLRETLARSPNTPFIQISELVGVDGVMDMAVRLGMRSYTEPGSFDGESSVADYVSEHKLGSFVLGPTSVNNLELSNVAATLASNGRWCEPSPIESITDSKGNAVKLNVPPCEQAVEPGVAHAIANALSNDATDGTAKDAAQALNWDGPVAAKTGTTESNQSAAFLGFTGGLAGSVYAYNDTPTVTELCTSPLRQCPSGNLFGGREPARTWFGAVGPIIEDYGGKNLPPLDSDYGLGTSITQMPNVVGMQKAEARETLKKAGYKVEERTVSRTGESRGIVVGLDQPPLLLKGGTVTIRVADGTRRPTPPPAPSPRPESTTSRPDPLPQFPRPNTPPAPSLRDLIPLLPF</sequence>
<evidence type="ECO:0000313" key="12">
    <source>
        <dbReference type="Proteomes" id="UP000595198"/>
    </source>
</evidence>
<evidence type="ECO:0000256" key="1">
    <source>
        <dbReference type="ARBA" id="ARBA00022645"/>
    </source>
</evidence>
<feature type="compositionally biased region" description="Pro residues" evidence="9">
    <location>
        <begin position="777"/>
        <end position="791"/>
    </location>
</feature>
<evidence type="ECO:0000256" key="5">
    <source>
        <dbReference type="ARBA" id="ARBA00022801"/>
    </source>
</evidence>
<name>A0A7T4G7T3_CORAY</name>
<evidence type="ECO:0000313" key="11">
    <source>
        <dbReference type="EMBL" id="QQB83855.1"/>
    </source>
</evidence>
<dbReference type="PANTHER" id="PTHR32282:SF33">
    <property type="entry name" value="PEPTIDOGLYCAN GLYCOSYLTRANSFERASE"/>
    <property type="match status" value="1"/>
</dbReference>
<evidence type="ECO:0000256" key="8">
    <source>
        <dbReference type="ARBA" id="ARBA00049902"/>
    </source>
</evidence>
<dbReference type="SMART" id="SM00740">
    <property type="entry name" value="PASTA"/>
    <property type="match status" value="1"/>
</dbReference>
<dbReference type="Gene3D" id="3.30.10.20">
    <property type="match status" value="1"/>
</dbReference>
<dbReference type="Gene3D" id="1.10.3810.10">
    <property type="entry name" value="Biosynthetic peptidoglycan transglycosylase-like"/>
    <property type="match status" value="1"/>
</dbReference>
<evidence type="ECO:0000256" key="2">
    <source>
        <dbReference type="ARBA" id="ARBA00022670"/>
    </source>
</evidence>
<dbReference type="Pfam" id="PF00905">
    <property type="entry name" value="Transpeptidase"/>
    <property type="match status" value="1"/>
</dbReference>
<feature type="region of interest" description="Disordered" evidence="9">
    <location>
        <begin position="751"/>
        <end position="802"/>
    </location>
</feature>
<evidence type="ECO:0000256" key="3">
    <source>
        <dbReference type="ARBA" id="ARBA00022676"/>
    </source>
</evidence>
<comment type="catalytic activity">
    <reaction evidence="7">
        <text>Preferential cleavage: (Ac)2-L-Lys-D-Ala-|-D-Ala. Also transpeptidation of peptidyl-alanyl moieties that are N-acyl substituents of D-alanine.</text>
        <dbReference type="EC" id="3.4.16.4"/>
    </reaction>
</comment>
<organism evidence="11 12">
    <name type="scientific">Corynebacterium amycolatum</name>
    <dbReference type="NCBI Taxonomy" id="43765"/>
    <lineage>
        <taxon>Bacteria</taxon>
        <taxon>Bacillati</taxon>
        <taxon>Actinomycetota</taxon>
        <taxon>Actinomycetes</taxon>
        <taxon>Mycobacteriales</taxon>
        <taxon>Corynebacteriaceae</taxon>
        <taxon>Corynebacterium</taxon>
    </lineage>
</organism>
<evidence type="ECO:0000256" key="7">
    <source>
        <dbReference type="ARBA" id="ARBA00034000"/>
    </source>
</evidence>
<dbReference type="Proteomes" id="UP000595198">
    <property type="component" value="Chromosome"/>
</dbReference>
<dbReference type="InterPro" id="IPR012338">
    <property type="entry name" value="Beta-lactam/transpept-like"/>
</dbReference>
<evidence type="ECO:0000256" key="4">
    <source>
        <dbReference type="ARBA" id="ARBA00022679"/>
    </source>
</evidence>
<gene>
    <name evidence="11" type="ORF">I6H48_04435</name>
</gene>
<dbReference type="SUPFAM" id="SSF56601">
    <property type="entry name" value="beta-lactamase/transpeptidase-like"/>
    <property type="match status" value="1"/>
</dbReference>
<dbReference type="CDD" id="cd06577">
    <property type="entry name" value="PASTA_pknB"/>
    <property type="match status" value="1"/>
</dbReference>
<dbReference type="Pfam" id="PF00912">
    <property type="entry name" value="Transgly"/>
    <property type="match status" value="1"/>
</dbReference>
<keyword evidence="4" id="KW-0808">Transferase</keyword>
<keyword evidence="2" id="KW-0645">Protease</keyword>
<dbReference type="InterPro" id="IPR001460">
    <property type="entry name" value="PCN-bd_Tpept"/>
</dbReference>
<evidence type="ECO:0000259" key="10">
    <source>
        <dbReference type="PROSITE" id="PS51178"/>
    </source>
</evidence>
<keyword evidence="6" id="KW-0511">Multifunctional enzyme</keyword>
<dbReference type="InterPro" id="IPR036950">
    <property type="entry name" value="PBP_transglycosylase"/>
</dbReference>
<reference evidence="11 12" key="1">
    <citation type="submission" date="2020-12" db="EMBL/GenBank/DDBJ databases">
        <title>FDA dAtabase for Regulatory Grade micrObial Sequences (FDA-ARGOS): Supporting development and validation of Infectious Disease Dx tests.</title>
        <authorList>
            <person name="Sproer C."/>
            <person name="Gronow S."/>
            <person name="Severitt S."/>
            <person name="Schroder I."/>
            <person name="Tallon L."/>
            <person name="Sadzewicz L."/>
            <person name="Zhao X."/>
            <person name="Boylan J."/>
            <person name="Ott S."/>
            <person name="Bowen H."/>
            <person name="Vavikolanu K."/>
            <person name="Mehta A."/>
            <person name="Aluvathingal J."/>
            <person name="Nadendla S."/>
            <person name="Lowell S."/>
            <person name="Myers T."/>
            <person name="Yan Y."/>
            <person name="Sichtig H."/>
        </authorList>
    </citation>
    <scope>NUCLEOTIDE SEQUENCE [LARGE SCALE GENOMIC DNA]</scope>
    <source>
        <strain evidence="11 12">FDAARGOS_991</strain>
    </source>
</reference>
<protein>
    <submittedName>
        <fullName evidence="11">Transglycosylase domain-containing protein</fullName>
    </submittedName>
</protein>
<dbReference type="PROSITE" id="PS51178">
    <property type="entry name" value="PASTA"/>
    <property type="match status" value="1"/>
</dbReference>
<evidence type="ECO:0000256" key="9">
    <source>
        <dbReference type="SAM" id="MobiDB-lite"/>
    </source>
</evidence>
<dbReference type="EMBL" id="CP066023">
    <property type="protein sequence ID" value="QQB83855.1"/>
    <property type="molecule type" value="Genomic_DNA"/>
</dbReference>
<dbReference type="InterPro" id="IPR050396">
    <property type="entry name" value="Glycosyltr_51/Transpeptidase"/>
</dbReference>
<keyword evidence="5" id="KW-0378">Hydrolase</keyword>
<feature type="compositionally biased region" description="Pro residues" evidence="9">
    <location>
        <begin position="759"/>
        <end position="768"/>
    </location>
</feature>
<keyword evidence="12" id="KW-1185">Reference proteome</keyword>
<keyword evidence="3" id="KW-0328">Glycosyltransferase</keyword>
<dbReference type="InterPro" id="IPR005543">
    <property type="entry name" value="PASTA_dom"/>
</dbReference>
<proteinExistence type="predicted"/>
<dbReference type="SUPFAM" id="SSF53955">
    <property type="entry name" value="Lysozyme-like"/>
    <property type="match status" value="1"/>
</dbReference>
<dbReference type="Gene3D" id="3.40.710.10">
    <property type="entry name" value="DD-peptidase/beta-lactamase superfamily"/>
    <property type="match status" value="1"/>
</dbReference>
<accession>A0A7T4G7T3</accession>